<reference evidence="4" key="1">
    <citation type="journal article" date="2014" name="Proc. Natl. Acad. Sci. U.S.A.">
        <title>Extensive sampling of basidiomycete genomes demonstrates inadequacy of the white-rot/brown-rot paradigm for wood decay fungi.</title>
        <authorList>
            <person name="Riley R."/>
            <person name="Salamov A.A."/>
            <person name="Brown D.W."/>
            <person name="Nagy L.G."/>
            <person name="Floudas D."/>
            <person name="Held B.W."/>
            <person name="Levasseur A."/>
            <person name="Lombard V."/>
            <person name="Morin E."/>
            <person name="Otillar R."/>
            <person name="Lindquist E.A."/>
            <person name="Sun H."/>
            <person name="LaButti K.M."/>
            <person name="Schmutz J."/>
            <person name="Jabbour D."/>
            <person name="Luo H."/>
            <person name="Baker S.E."/>
            <person name="Pisabarro A.G."/>
            <person name="Walton J.D."/>
            <person name="Blanchette R.A."/>
            <person name="Henrissat B."/>
            <person name="Martin F."/>
            <person name="Cullen D."/>
            <person name="Hibbett D.S."/>
            <person name="Grigoriev I.V."/>
        </authorList>
    </citation>
    <scope>NUCLEOTIDE SEQUENCE [LARGE SCALE GENOMIC DNA]</scope>
    <source>
        <strain evidence="4">MUCL 33604</strain>
    </source>
</reference>
<feature type="compositionally biased region" description="Basic and acidic residues" evidence="1">
    <location>
        <begin position="233"/>
        <end position="249"/>
    </location>
</feature>
<organism evidence="3 4">
    <name type="scientific">Jaapia argillacea MUCL 33604</name>
    <dbReference type="NCBI Taxonomy" id="933084"/>
    <lineage>
        <taxon>Eukaryota</taxon>
        <taxon>Fungi</taxon>
        <taxon>Dikarya</taxon>
        <taxon>Basidiomycota</taxon>
        <taxon>Agaricomycotina</taxon>
        <taxon>Agaricomycetes</taxon>
        <taxon>Agaricomycetidae</taxon>
        <taxon>Jaapiales</taxon>
        <taxon>Jaapiaceae</taxon>
        <taxon>Jaapia</taxon>
    </lineage>
</organism>
<dbReference type="HOGENOM" id="CLU_059976_0_0_1"/>
<name>A0A067P9A7_9AGAM</name>
<dbReference type="Proteomes" id="UP000027265">
    <property type="component" value="Unassembled WGS sequence"/>
</dbReference>
<evidence type="ECO:0000256" key="1">
    <source>
        <dbReference type="SAM" id="MobiDB-lite"/>
    </source>
</evidence>
<feature type="region of interest" description="Disordered" evidence="1">
    <location>
        <begin position="264"/>
        <end position="285"/>
    </location>
</feature>
<feature type="compositionally biased region" description="Basic residues" evidence="1">
    <location>
        <begin position="271"/>
        <end position="285"/>
    </location>
</feature>
<feature type="compositionally biased region" description="Polar residues" evidence="1">
    <location>
        <begin position="178"/>
        <end position="212"/>
    </location>
</feature>
<feature type="region of interest" description="Disordered" evidence="1">
    <location>
        <begin position="1"/>
        <end position="52"/>
    </location>
</feature>
<feature type="region of interest" description="Disordered" evidence="1">
    <location>
        <begin position="154"/>
        <end position="249"/>
    </location>
</feature>
<gene>
    <name evidence="3" type="ORF">JAAARDRAFT_42030</name>
</gene>
<proteinExistence type="predicted"/>
<protein>
    <recommendedName>
        <fullName evidence="2">TRIP4/RQT4 C2HC5-type zinc finger domain-containing protein</fullName>
    </recommendedName>
</protein>
<dbReference type="GO" id="GO:0008270">
    <property type="term" value="F:zinc ion binding"/>
    <property type="evidence" value="ECO:0007669"/>
    <property type="project" value="InterPro"/>
</dbReference>
<evidence type="ECO:0000259" key="2">
    <source>
        <dbReference type="Pfam" id="PF06221"/>
    </source>
</evidence>
<dbReference type="Pfam" id="PF06221">
    <property type="entry name" value="zf-C2HC5"/>
    <property type="match status" value="1"/>
</dbReference>
<feature type="compositionally biased region" description="Basic and acidic residues" evidence="1">
    <location>
        <begin position="7"/>
        <end position="19"/>
    </location>
</feature>
<dbReference type="EMBL" id="KL197760">
    <property type="protein sequence ID" value="KDQ50400.1"/>
    <property type="molecule type" value="Genomic_DNA"/>
</dbReference>
<dbReference type="InParanoid" id="A0A067P9A7"/>
<keyword evidence="4" id="KW-1185">Reference proteome</keyword>
<dbReference type="AlphaFoldDB" id="A0A067P9A7"/>
<dbReference type="GO" id="GO:0005634">
    <property type="term" value="C:nucleus"/>
    <property type="evidence" value="ECO:0007669"/>
    <property type="project" value="InterPro"/>
</dbReference>
<feature type="compositionally biased region" description="Basic and acidic residues" evidence="1">
    <location>
        <begin position="37"/>
        <end position="52"/>
    </location>
</feature>
<sequence length="285" mass="30858">MNHTPWTKKDSSFPSDRIRPTYRSSTPPSKQSKGKGSAKEKEPPKSKAVRRLEGLVNGLKTSAGKQKDPKGGCFCQARSHDLSTFTPICRACGLILCTVNLPYYACPHCTSPLLTPSAISSLATHLEDEIGETIAKEIEAREKAIEEARRAAGAFPSLSGSSSPASSLLALPQSDSSVRSANQTHKVLSLNQKTKRVTVSSYTSTPAHSRPQSVKEEEDEEPSRMPAPPSEVEYVRGKADPSRPWADLRGDVVGPVYVAVPVMETNEGGSKVRHRSKKKKAPEPN</sequence>
<dbReference type="GO" id="GO:0180022">
    <property type="term" value="C:RQC-trigger complex"/>
    <property type="evidence" value="ECO:0007669"/>
    <property type="project" value="InterPro"/>
</dbReference>
<accession>A0A067P9A7</accession>
<dbReference type="STRING" id="933084.A0A067P9A7"/>
<dbReference type="InterPro" id="IPR009349">
    <property type="entry name" value="TRIP4/RQT4_C2HC5_Znf"/>
</dbReference>
<dbReference type="GO" id="GO:0072344">
    <property type="term" value="P:rescue of stalled ribosome"/>
    <property type="evidence" value="ECO:0007669"/>
    <property type="project" value="InterPro"/>
</dbReference>
<feature type="compositionally biased region" description="Low complexity" evidence="1">
    <location>
        <begin position="154"/>
        <end position="177"/>
    </location>
</feature>
<feature type="domain" description="TRIP4/RQT4 C2HC5-type zinc finger" evidence="2">
    <location>
        <begin position="72"/>
        <end position="122"/>
    </location>
</feature>
<evidence type="ECO:0000313" key="3">
    <source>
        <dbReference type="EMBL" id="KDQ50400.1"/>
    </source>
</evidence>
<dbReference type="OrthoDB" id="338816at2759"/>
<feature type="compositionally biased region" description="Polar residues" evidence="1">
    <location>
        <begin position="22"/>
        <end position="31"/>
    </location>
</feature>
<evidence type="ECO:0000313" key="4">
    <source>
        <dbReference type="Proteomes" id="UP000027265"/>
    </source>
</evidence>